<accession>A0ABQ7G9T7</accession>
<sequence>MHADITAAKNGCLWSSITAWEAMLHAARAVRSCNTYRMHAQITAAKTGWLWSGITAWEAMLDRAGVVRSSNQVDACKQSYTEWLVIVQQHCCVRHCLQSGVFGSLAYVASHSFASHCKSLPAE</sequence>
<evidence type="ECO:0008006" key="3">
    <source>
        <dbReference type="Google" id="ProtNLM"/>
    </source>
</evidence>
<protein>
    <recommendedName>
        <fullName evidence="3">Encoded protein</fullName>
    </recommendedName>
</protein>
<evidence type="ECO:0000313" key="2">
    <source>
        <dbReference type="Proteomes" id="UP000815325"/>
    </source>
</evidence>
<proteinExistence type="predicted"/>
<evidence type="ECO:0000313" key="1">
    <source>
        <dbReference type="EMBL" id="KAF5831359.1"/>
    </source>
</evidence>
<dbReference type="Proteomes" id="UP000815325">
    <property type="component" value="Unassembled WGS sequence"/>
</dbReference>
<comment type="caution">
    <text evidence="1">The sequence shown here is derived from an EMBL/GenBank/DDBJ whole genome shotgun (WGS) entry which is preliminary data.</text>
</comment>
<organism evidence="1 2">
    <name type="scientific">Dunaliella salina</name>
    <name type="common">Green alga</name>
    <name type="synonym">Protococcus salinus</name>
    <dbReference type="NCBI Taxonomy" id="3046"/>
    <lineage>
        <taxon>Eukaryota</taxon>
        <taxon>Viridiplantae</taxon>
        <taxon>Chlorophyta</taxon>
        <taxon>core chlorophytes</taxon>
        <taxon>Chlorophyceae</taxon>
        <taxon>CS clade</taxon>
        <taxon>Chlamydomonadales</taxon>
        <taxon>Dunaliellaceae</taxon>
        <taxon>Dunaliella</taxon>
    </lineage>
</organism>
<gene>
    <name evidence="1" type="ORF">DUNSADRAFT_13266</name>
</gene>
<reference evidence="1" key="1">
    <citation type="submission" date="2017-08" db="EMBL/GenBank/DDBJ databases">
        <authorList>
            <person name="Polle J.E."/>
            <person name="Barry K."/>
            <person name="Cushman J."/>
            <person name="Schmutz J."/>
            <person name="Tran D."/>
            <person name="Hathwaick L.T."/>
            <person name="Yim W.C."/>
            <person name="Jenkins J."/>
            <person name="Mckie-Krisberg Z.M."/>
            <person name="Prochnik S."/>
            <person name="Lindquist E."/>
            <person name="Dockter R.B."/>
            <person name="Adam C."/>
            <person name="Molina H."/>
            <person name="Bunkerborg J."/>
            <person name="Jin E."/>
            <person name="Buchheim M."/>
            <person name="Magnuson J."/>
        </authorList>
    </citation>
    <scope>NUCLEOTIDE SEQUENCE</scope>
    <source>
        <strain evidence="1">CCAP 19/18</strain>
    </source>
</reference>
<dbReference type="EMBL" id="MU069955">
    <property type="protein sequence ID" value="KAF5831359.1"/>
    <property type="molecule type" value="Genomic_DNA"/>
</dbReference>
<name>A0ABQ7G9T7_DUNSA</name>
<keyword evidence="2" id="KW-1185">Reference proteome</keyword>